<reference evidence="1" key="1">
    <citation type="submission" date="2018-05" db="EMBL/GenBank/DDBJ databases">
        <authorList>
            <person name="Lanie J.A."/>
            <person name="Ng W.-L."/>
            <person name="Kazmierczak K.M."/>
            <person name="Andrzejewski T.M."/>
            <person name="Davidsen T.M."/>
            <person name="Wayne K.J."/>
            <person name="Tettelin H."/>
            <person name="Glass J.I."/>
            <person name="Rusch D."/>
            <person name="Podicherti R."/>
            <person name="Tsui H.-C.T."/>
            <person name="Winkler M.E."/>
        </authorList>
    </citation>
    <scope>NUCLEOTIDE SEQUENCE</scope>
</reference>
<evidence type="ECO:0000313" key="1">
    <source>
        <dbReference type="EMBL" id="SUZ87140.1"/>
    </source>
</evidence>
<name>A0A381R6F8_9ZZZZ</name>
<proteinExistence type="predicted"/>
<organism evidence="1">
    <name type="scientific">marine metagenome</name>
    <dbReference type="NCBI Taxonomy" id="408172"/>
    <lineage>
        <taxon>unclassified sequences</taxon>
        <taxon>metagenomes</taxon>
        <taxon>ecological metagenomes</taxon>
    </lineage>
</organism>
<protein>
    <submittedName>
        <fullName evidence="1">Uncharacterized protein</fullName>
    </submittedName>
</protein>
<sequence length="394" mass="44856">MFGKYNDPIFGETKAIAYTQFTSTITDVQQPNQVPENWWLDLPNDSSILDSAVLYLKLSSYHGTNFIDEQEVYLSQIADTIFSTGLYLSKRLTEISPANKGLLGLTRFVGRPNVDTARISISIKENYAKFLLNRIAEGASEQELINQIRGWALIPGDNNSIIVGFDLLDELSKIVLYYKNPYEIGDSPVKDSLEYVFRFDSPLITHYSYFETNRENSVLSNINSLEKNEIFNVGDDKIYWQSGTGIYPIIDLSNFYSFIDTAGSIVLNKVQLTMGPIEDNNLNYIKPPDKAIYYFANSNNGINSTEIYSNPTNNAILKDNAYYGENVENAEYVYDSLFTKSYLGSSTIFFQEIIQENINPKKLVVFPDVVSSFHQATIDKNSFILRVFYTDYKE</sequence>
<dbReference type="EMBL" id="UINC01001711">
    <property type="protein sequence ID" value="SUZ87140.1"/>
    <property type="molecule type" value="Genomic_DNA"/>
</dbReference>
<dbReference type="AlphaFoldDB" id="A0A381R6F8"/>
<accession>A0A381R6F8</accession>
<gene>
    <name evidence="1" type="ORF">METZ01_LOCUS39994</name>
</gene>
<dbReference type="InterPro" id="IPR025366">
    <property type="entry name" value="DUF4270"/>
</dbReference>
<dbReference type="Pfam" id="PF14092">
    <property type="entry name" value="DUF4270"/>
    <property type="match status" value="1"/>
</dbReference>